<evidence type="ECO:0000256" key="3">
    <source>
        <dbReference type="ARBA" id="ARBA00023004"/>
    </source>
</evidence>
<evidence type="ECO:0000256" key="2">
    <source>
        <dbReference type="ARBA" id="ARBA00022723"/>
    </source>
</evidence>
<gene>
    <name evidence="6" type="ORF">C7M71_018915</name>
</gene>
<dbReference type="OrthoDB" id="9810775at2"/>
<organism evidence="6 7">
    <name type="scientific">Peterkaempfera bronchialis</name>
    <dbReference type="NCBI Taxonomy" id="2126346"/>
    <lineage>
        <taxon>Bacteria</taxon>
        <taxon>Bacillati</taxon>
        <taxon>Actinomycetota</taxon>
        <taxon>Actinomycetes</taxon>
        <taxon>Kitasatosporales</taxon>
        <taxon>Streptomycetaceae</taxon>
        <taxon>Peterkaempfera</taxon>
    </lineage>
</organism>
<dbReference type="GO" id="GO:0003824">
    <property type="term" value="F:catalytic activity"/>
    <property type="evidence" value="ECO:0007669"/>
    <property type="project" value="InterPro"/>
</dbReference>
<evidence type="ECO:0000313" key="7">
    <source>
        <dbReference type="Proteomes" id="UP000249340"/>
    </source>
</evidence>
<dbReference type="SUPFAM" id="SSF102114">
    <property type="entry name" value="Radical SAM enzymes"/>
    <property type="match status" value="1"/>
</dbReference>
<name>A0A345SZM1_9ACTN</name>
<proteinExistence type="predicted"/>
<dbReference type="Pfam" id="PF04055">
    <property type="entry name" value="Radical_SAM"/>
    <property type="match status" value="1"/>
</dbReference>
<dbReference type="RefSeq" id="WP_114914433.1">
    <property type="nucleotide sequence ID" value="NZ_CP031264.1"/>
</dbReference>
<dbReference type="InterPro" id="IPR058240">
    <property type="entry name" value="rSAM_sf"/>
</dbReference>
<feature type="domain" description="Radical SAM core" evidence="5">
    <location>
        <begin position="20"/>
        <end position="159"/>
    </location>
</feature>
<dbReference type="Gene3D" id="3.20.20.70">
    <property type="entry name" value="Aldolase class I"/>
    <property type="match status" value="1"/>
</dbReference>
<evidence type="ECO:0000256" key="4">
    <source>
        <dbReference type="ARBA" id="ARBA00023014"/>
    </source>
</evidence>
<reference evidence="7" key="1">
    <citation type="submission" date="2018-07" db="EMBL/GenBank/DDBJ databases">
        <title>Streptacidiphilus bronchialis DSM 106435 chromosome.</title>
        <authorList>
            <person name="Batra D."/>
            <person name="Gulvik C.A."/>
        </authorList>
    </citation>
    <scope>NUCLEOTIDE SEQUENCE [LARGE SCALE GENOMIC DNA]</scope>
    <source>
        <strain evidence="7">DSM 106435</strain>
    </source>
</reference>
<dbReference type="EMBL" id="CP031264">
    <property type="protein sequence ID" value="AXI79176.1"/>
    <property type="molecule type" value="Genomic_DNA"/>
</dbReference>
<dbReference type="Proteomes" id="UP000249340">
    <property type="component" value="Chromosome"/>
</dbReference>
<dbReference type="GO" id="GO:0046872">
    <property type="term" value="F:metal ion binding"/>
    <property type="evidence" value="ECO:0007669"/>
    <property type="project" value="UniProtKB-KW"/>
</dbReference>
<sequence>MRLADLLALRPVPGAGLLLTLTRRCPLRCAHCSTASTMAAEQVDGAALLRFVRSFTAADRPEVVLLTGGEPLLRPELAADLAAAARTAGTRSALLSGLFFAREDRIPARILRAVTAVDHFSASLDAFHEREVPRAAAFRAVHQVLDAGVPASFHLTGTGADDPYLADATAAVRREFGDRAPMLVNEVRAVGRAAGWAATARTGAADPGAVQPCAMAAWPVVAFDGAVVACCNQDVVDRRPAPAHLLLGRIADDPWPVVRARAAGSPLLRMVRAVGPDHLYARYGGDPAPNAAEDCCTGCRRLSERPAVADAARRAGAGPVGELLDREAARLQYQAGPVALARRWGCAGYADLVAPGHPLPETAGATR</sequence>
<protein>
    <submittedName>
        <fullName evidence="6">Radical SAM protein</fullName>
    </submittedName>
</protein>
<dbReference type="InterPro" id="IPR013785">
    <property type="entry name" value="Aldolase_TIM"/>
</dbReference>
<dbReference type="GO" id="GO:0051536">
    <property type="term" value="F:iron-sulfur cluster binding"/>
    <property type="evidence" value="ECO:0007669"/>
    <property type="project" value="UniProtKB-KW"/>
</dbReference>
<evidence type="ECO:0000313" key="6">
    <source>
        <dbReference type="EMBL" id="AXI79176.1"/>
    </source>
</evidence>
<dbReference type="InterPro" id="IPR007197">
    <property type="entry name" value="rSAM"/>
</dbReference>
<dbReference type="SFLD" id="SFLDS00029">
    <property type="entry name" value="Radical_SAM"/>
    <property type="match status" value="1"/>
</dbReference>
<keyword evidence="3" id="KW-0408">Iron</keyword>
<accession>A0A345SZM1</accession>
<keyword evidence="4" id="KW-0411">Iron-sulfur</keyword>
<evidence type="ECO:0000256" key="1">
    <source>
        <dbReference type="ARBA" id="ARBA00022691"/>
    </source>
</evidence>
<dbReference type="KEGG" id="stri:C7M71_018915"/>
<dbReference type="CDD" id="cd01335">
    <property type="entry name" value="Radical_SAM"/>
    <property type="match status" value="1"/>
</dbReference>
<evidence type="ECO:0000259" key="5">
    <source>
        <dbReference type="Pfam" id="PF04055"/>
    </source>
</evidence>
<dbReference type="AlphaFoldDB" id="A0A345SZM1"/>
<dbReference type="InterPro" id="IPR050377">
    <property type="entry name" value="Radical_SAM_PqqE_MftC-like"/>
</dbReference>
<dbReference type="PANTHER" id="PTHR11228">
    <property type="entry name" value="RADICAL SAM DOMAIN PROTEIN"/>
    <property type="match status" value="1"/>
</dbReference>
<keyword evidence="2" id="KW-0479">Metal-binding</keyword>
<dbReference type="PANTHER" id="PTHR11228:SF7">
    <property type="entry name" value="PQQA PEPTIDE CYCLASE"/>
    <property type="match status" value="1"/>
</dbReference>
<keyword evidence="7" id="KW-1185">Reference proteome</keyword>
<keyword evidence="1" id="KW-0949">S-adenosyl-L-methionine</keyword>